<evidence type="ECO:0000256" key="1">
    <source>
        <dbReference type="SAM" id="MobiDB-lite"/>
    </source>
</evidence>
<organism evidence="2 3">
    <name type="scientific">Meira miltonrushii</name>
    <dbReference type="NCBI Taxonomy" id="1280837"/>
    <lineage>
        <taxon>Eukaryota</taxon>
        <taxon>Fungi</taxon>
        <taxon>Dikarya</taxon>
        <taxon>Basidiomycota</taxon>
        <taxon>Ustilaginomycotina</taxon>
        <taxon>Exobasidiomycetes</taxon>
        <taxon>Exobasidiales</taxon>
        <taxon>Brachybasidiaceae</taxon>
        <taxon>Meira</taxon>
    </lineage>
</organism>
<evidence type="ECO:0000313" key="2">
    <source>
        <dbReference type="EMBL" id="PWN35621.1"/>
    </source>
</evidence>
<dbReference type="InParanoid" id="A0A316VI00"/>
<proteinExistence type="predicted"/>
<dbReference type="AlphaFoldDB" id="A0A316VI00"/>
<dbReference type="Proteomes" id="UP000245771">
    <property type="component" value="Unassembled WGS sequence"/>
</dbReference>
<reference evidence="2 3" key="1">
    <citation type="journal article" date="2018" name="Mol. Biol. Evol.">
        <title>Broad Genomic Sampling Reveals a Smut Pathogenic Ancestry of the Fungal Clade Ustilaginomycotina.</title>
        <authorList>
            <person name="Kijpornyongpan T."/>
            <person name="Mondo S.J."/>
            <person name="Barry K."/>
            <person name="Sandor L."/>
            <person name="Lee J."/>
            <person name="Lipzen A."/>
            <person name="Pangilinan J."/>
            <person name="LaButti K."/>
            <person name="Hainaut M."/>
            <person name="Henrissat B."/>
            <person name="Grigoriev I.V."/>
            <person name="Spatafora J.W."/>
            <person name="Aime M.C."/>
        </authorList>
    </citation>
    <scope>NUCLEOTIDE SEQUENCE [LARGE SCALE GENOMIC DNA]</scope>
    <source>
        <strain evidence="2 3">MCA 3882</strain>
    </source>
</reference>
<name>A0A316VI00_9BASI</name>
<accession>A0A316VI00</accession>
<dbReference type="EMBL" id="KZ819603">
    <property type="protein sequence ID" value="PWN35621.1"/>
    <property type="molecule type" value="Genomic_DNA"/>
</dbReference>
<dbReference type="RefSeq" id="XP_025355923.1">
    <property type="nucleotide sequence ID" value="XM_025502357.1"/>
</dbReference>
<gene>
    <name evidence="2" type="ORF">FA14DRAFT_44775</name>
</gene>
<feature type="region of interest" description="Disordered" evidence="1">
    <location>
        <begin position="1"/>
        <end position="96"/>
    </location>
</feature>
<sequence length="384" mass="44623">MENEIDRAKSPRLSEIQQDDGVSRPTSPRLSYIQQDDGVFRPKSPRLSYIQQDDGVSRPKSPRLSYIQQDDGVSRPKSPRLSYIQQDDGVSRPKSPRISYVKHEDGVLRPKSPRFSYIKHDNDIANQAQENDNASQVESPIVSQKPPVFKNNQLPTFDNDYSDEDRPEDKPEYYGFLDKVGAPMPTLIEFNTDEFRNCAVWLCRNVATLEEHLIHPDRWTLCLLNHIKGHIGTSWADAYIWQFPKTRRFSTFWRRFLDRFTLVLPVKQAREHLVSLQYTSMTQFIGDIEKVRTAVGRMEEVEEIVREIMTDKLPGQVKNQITTRRIKKDPIDSLIKEIEQINVMFEHDQALLASTYQYLDKRESSYFPAILSPSWSNLVPFVSS</sequence>
<keyword evidence="3" id="KW-1185">Reference proteome</keyword>
<feature type="compositionally biased region" description="Polar residues" evidence="1">
    <location>
        <begin position="24"/>
        <end position="34"/>
    </location>
</feature>
<feature type="region of interest" description="Disordered" evidence="1">
    <location>
        <begin position="148"/>
        <end position="168"/>
    </location>
</feature>
<evidence type="ECO:0000313" key="3">
    <source>
        <dbReference type="Proteomes" id="UP000245771"/>
    </source>
</evidence>
<protein>
    <submittedName>
        <fullName evidence="2">Uncharacterized protein</fullName>
    </submittedName>
</protein>
<dbReference type="GeneID" id="37024138"/>